<dbReference type="PANTHER" id="PTHR40047">
    <property type="entry name" value="UPF0703 PROTEIN YCGQ"/>
    <property type="match status" value="1"/>
</dbReference>
<sequence>MAEIPVYVISGFLESGKTTFLSETIQDKDFLDGGLSLLIACEEGEEEYDDTELEQLNVKKVVIEEEEDLTEELMLELQKTYRPARVLIEYNGMWKVERLINEVLPNPYTVVQIITLVDATTFESYMNNMRSIMVEQFKVTDMVIFNRSTDKTNQSFCRRSVKAVNRRAQVYFEGFNGDAIDEEPEELPFDINAPVITLEDEDFGIWYMDALDNLDNYVGKTIKFRGYVYKSDRFPKGVLVPGRFAMTCCADDVSFIGFICKYEGAENFVSKQWVNVTAKIGKEYQKEYKSEGPVLYAKSIVLTGEPKEKLVYFN</sequence>
<accession>A0A1M7JTY5</accession>
<dbReference type="PANTHER" id="PTHR40047:SF1">
    <property type="entry name" value="UPF0703 PROTEIN YCGQ"/>
    <property type="match status" value="1"/>
</dbReference>
<evidence type="ECO:0000259" key="1">
    <source>
        <dbReference type="Pfam" id="PF02492"/>
    </source>
</evidence>
<gene>
    <name evidence="3" type="ORF">SAMN02746066_02411</name>
</gene>
<dbReference type="STRING" id="1120996.SAMN02746066_02411"/>
<dbReference type="Proteomes" id="UP000184038">
    <property type="component" value="Unassembled WGS sequence"/>
</dbReference>
<dbReference type="Pfam" id="PF02492">
    <property type="entry name" value="cobW"/>
    <property type="match status" value="1"/>
</dbReference>
<dbReference type="Gene3D" id="3.40.50.300">
    <property type="entry name" value="P-loop containing nucleotide triphosphate hydrolases"/>
    <property type="match status" value="1"/>
</dbReference>
<name>A0A1M7JTY5_9FIRM</name>
<protein>
    <submittedName>
        <fullName evidence="3">TIGR03943 family protein</fullName>
    </submittedName>
</protein>
<dbReference type="OrthoDB" id="9770408at2"/>
<dbReference type="InterPro" id="IPR048447">
    <property type="entry name" value="DUF1980_C"/>
</dbReference>
<evidence type="ECO:0000313" key="4">
    <source>
        <dbReference type="Proteomes" id="UP000184038"/>
    </source>
</evidence>
<dbReference type="InterPro" id="IPR027417">
    <property type="entry name" value="P-loop_NTPase"/>
</dbReference>
<organism evidence="3 4">
    <name type="scientific">Anaerosporobacter mobilis DSM 15930</name>
    <dbReference type="NCBI Taxonomy" id="1120996"/>
    <lineage>
        <taxon>Bacteria</taxon>
        <taxon>Bacillati</taxon>
        <taxon>Bacillota</taxon>
        <taxon>Clostridia</taxon>
        <taxon>Lachnospirales</taxon>
        <taxon>Lachnospiraceae</taxon>
        <taxon>Anaerosporobacter</taxon>
    </lineage>
</organism>
<dbReference type="SUPFAM" id="SSF52540">
    <property type="entry name" value="P-loop containing nucleoside triphosphate hydrolases"/>
    <property type="match status" value="1"/>
</dbReference>
<proteinExistence type="predicted"/>
<dbReference type="EMBL" id="FRCP01000012">
    <property type="protein sequence ID" value="SHM56476.1"/>
    <property type="molecule type" value="Genomic_DNA"/>
</dbReference>
<reference evidence="3 4" key="1">
    <citation type="submission" date="2016-11" db="EMBL/GenBank/DDBJ databases">
        <authorList>
            <person name="Jaros S."/>
            <person name="Januszkiewicz K."/>
            <person name="Wedrychowicz H."/>
        </authorList>
    </citation>
    <scope>NUCLEOTIDE SEQUENCE [LARGE SCALE GENOMIC DNA]</scope>
    <source>
        <strain evidence="3 4">DSM 15930</strain>
    </source>
</reference>
<dbReference type="Pfam" id="PF21537">
    <property type="entry name" value="DUF1980_C"/>
    <property type="match status" value="1"/>
</dbReference>
<dbReference type="InterPro" id="IPR052955">
    <property type="entry name" value="UPF0703_membrane_permease"/>
</dbReference>
<dbReference type="RefSeq" id="WP_073287982.1">
    <property type="nucleotide sequence ID" value="NZ_FRCP01000012.1"/>
</dbReference>
<evidence type="ECO:0000259" key="2">
    <source>
        <dbReference type="Pfam" id="PF21537"/>
    </source>
</evidence>
<evidence type="ECO:0000313" key="3">
    <source>
        <dbReference type="EMBL" id="SHM56476.1"/>
    </source>
</evidence>
<dbReference type="InterPro" id="IPR003495">
    <property type="entry name" value="CobW/HypB/UreG_nucleotide-bd"/>
</dbReference>
<keyword evidence="4" id="KW-1185">Reference proteome</keyword>
<dbReference type="AlphaFoldDB" id="A0A1M7JTY5"/>
<feature type="domain" description="DUF1980" evidence="2">
    <location>
        <begin position="189"/>
        <end position="312"/>
    </location>
</feature>
<feature type="domain" description="CobW/HypB/UreG nucleotide-binding" evidence="1">
    <location>
        <begin position="5"/>
        <end position="170"/>
    </location>
</feature>